<sequence length="353" mass="40460">MTKVRRMFPGGNTAEGFYSFHNNIIGNNRNMLYILKGMPGGGKSSLMKEIGKQALKEGYTVEYHHCPSDPNSVDGIVIDEFKVAIVDGTFPHVIDPVYPGLKDKLINLGIFIDSDKLKENEEQIIDAKLNNKIAYRKAFSYFKTAKCIYKEIEETNKIGVDFKKVNKLTKTLIDEIFSREANMDFTFLKKRHMFSNANTPDGFIDYTLTILKGVSNIYYIEGEIGTGKSTMLSRIMEEAVVRGYSMEIYHDATIPDKIESVFIKDIDVFITSNSQCKEIPHNKINLNQYFDESVKNEEDYKMYNLLIEKAISKLLTAKENHEILEKCYNVSVDFEGINKVKDKILKEIFTVYI</sequence>
<dbReference type="OrthoDB" id="9781752at2"/>
<evidence type="ECO:0000313" key="2">
    <source>
        <dbReference type="Proteomes" id="UP000294567"/>
    </source>
</evidence>
<dbReference type="EMBL" id="SMAE01000002">
    <property type="protein sequence ID" value="TCS91166.1"/>
    <property type="molecule type" value="Genomic_DNA"/>
</dbReference>
<protein>
    <submittedName>
        <fullName evidence="1">Uncharacterized protein</fullName>
    </submittedName>
</protein>
<accession>A0A4R3KYR5</accession>
<dbReference type="Proteomes" id="UP000294567">
    <property type="component" value="Unassembled WGS sequence"/>
</dbReference>
<dbReference type="RefSeq" id="WP_132025802.1">
    <property type="nucleotide sequence ID" value="NZ_CP068564.1"/>
</dbReference>
<evidence type="ECO:0000313" key="1">
    <source>
        <dbReference type="EMBL" id="TCS91166.1"/>
    </source>
</evidence>
<keyword evidence="2" id="KW-1185">Reference proteome</keyword>
<name>A0A4R3KYR5_9FIRM</name>
<proteinExistence type="predicted"/>
<organism evidence="1 2">
    <name type="scientific">Keratinibaculum paraultunense</name>
    <dbReference type="NCBI Taxonomy" id="1278232"/>
    <lineage>
        <taxon>Bacteria</taxon>
        <taxon>Bacillati</taxon>
        <taxon>Bacillota</taxon>
        <taxon>Tissierellia</taxon>
        <taxon>Tissierellales</taxon>
        <taxon>Tepidimicrobiaceae</taxon>
        <taxon>Keratinibaculum</taxon>
    </lineage>
</organism>
<dbReference type="InterPro" id="IPR027417">
    <property type="entry name" value="P-loop_NTPase"/>
</dbReference>
<gene>
    <name evidence="1" type="ORF">EDD65_10295</name>
</gene>
<comment type="caution">
    <text evidence="1">The sequence shown here is derived from an EMBL/GenBank/DDBJ whole genome shotgun (WGS) entry which is preliminary data.</text>
</comment>
<dbReference type="AlphaFoldDB" id="A0A4R3KYR5"/>
<dbReference type="SUPFAM" id="SSF52540">
    <property type="entry name" value="P-loop containing nucleoside triphosphate hydrolases"/>
    <property type="match status" value="1"/>
</dbReference>
<reference evidence="1 2" key="1">
    <citation type="submission" date="2019-03" db="EMBL/GenBank/DDBJ databases">
        <title>Genomic Encyclopedia of Type Strains, Phase IV (KMG-IV): sequencing the most valuable type-strain genomes for metagenomic binning, comparative biology and taxonomic classification.</title>
        <authorList>
            <person name="Goeker M."/>
        </authorList>
    </citation>
    <scope>NUCLEOTIDE SEQUENCE [LARGE SCALE GENOMIC DNA]</scope>
    <source>
        <strain evidence="1 2">DSM 26752</strain>
    </source>
</reference>